<proteinExistence type="predicted"/>
<dbReference type="Pfam" id="PF13579">
    <property type="entry name" value="Glyco_trans_4_4"/>
    <property type="match status" value="1"/>
</dbReference>
<dbReference type="EMBL" id="JBHUFL010000003">
    <property type="protein sequence ID" value="MFD1835588.1"/>
    <property type="molecule type" value="Genomic_DNA"/>
</dbReference>
<protein>
    <submittedName>
        <fullName evidence="5">Glycosyltransferase</fullName>
        <ecNumber evidence="5">2.4.-.-</ecNumber>
    </submittedName>
</protein>
<gene>
    <name evidence="5" type="ORF">ACFSDA_10945</name>
</gene>
<evidence type="ECO:0000256" key="3">
    <source>
        <dbReference type="SAM" id="MobiDB-lite"/>
    </source>
</evidence>
<keyword evidence="6" id="KW-1185">Reference proteome</keyword>
<dbReference type="Pfam" id="PF13692">
    <property type="entry name" value="Glyco_trans_1_4"/>
    <property type="match status" value="1"/>
</dbReference>
<dbReference type="SUPFAM" id="SSF53756">
    <property type="entry name" value="UDP-Glycosyltransferase/glycogen phosphorylase"/>
    <property type="match status" value="1"/>
</dbReference>
<organism evidence="5 6">
    <name type="scientific">Brachybacterium rhamnosum</name>
    <dbReference type="NCBI Taxonomy" id="173361"/>
    <lineage>
        <taxon>Bacteria</taxon>
        <taxon>Bacillati</taxon>
        <taxon>Actinomycetota</taxon>
        <taxon>Actinomycetes</taxon>
        <taxon>Micrococcales</taxon>
        <taxon>Dermabacteraceae</taxon>
        <taxon>Brachybacterium</taxon>
    </lineage>
</organism>
<evidence type="ECO:0000313" key="6">
    <source>
        <dbReference type="Proteomes" id="UP001597280"/>
    </source>
</evidence>
<evidence type="ECO:0000256" key="2">
    <source>
        <dbReference type="ARBA" id="ARBA00022679"/>
    </source>
</evidence>
<dbReference type="GO" id="GO:0016757">
    <property type="term" value="F:glycosyltransferase activity"/>
    <property type="evidence" value="ECO:0007669"/>
    <property type="project" value="UniProtKB-KW"/>
</dbReference>
<keyword evidence="2 5" id="KW-0808">Transferase</keyword>
<dbReference type="Gene3D" id="3.40.50.2000">
    <property type="entry name" value="Glycogen Phosphorylase B"/>
    <property type="match status" value="2"/>
</dbReference>
<dbReference type="PANTHER" id="PTHR12526:SF510">
    <property type="entry name" value="D-INOSITOL 3-PHOSPHATE GLYCOSYLTRANSFERASE"/>
    <property type="match status" value="1"/>
</dbReference>
<dbReference type="Proteomes" id="UP001597280">
    <property type="component" value="Unassembled WGS sequence"/>
</dbReference>
<evidence type="ECO:0000259" key="4">
    <source>
        <dbReference type="Pfam" id="PF13579"/>
    </source>
</evidence>
<keyword evidence="1 5" id="KW-0328">Glycosyltransferase</keyword>
<name>A0ABW4PXN0_9MICO</name>
<feature type="region of interest" description="Disordered" evidence="3">
    <location>
        <begin position="157"/>
        <end position="178"/>
    </location>
</feature>
<reference evidence="6" key="1">
    <citation type="journal article" date="2019" name="Int. J. Syst. Evol. Microbiol.">
        <title>The Global Catalogue of Microorganisms (GCM) 10K type strain sequencing project: providing services to taxonomists for standard genome sequencing and annotation.</title>
        <authorList>
            <consortium name="The Broad Institute Genomics Platform"/>
            <consortium name="The Broad Institute Genome Sequencing Center for Infectious Disease"/>
            <person name="Wu L."/>
            <person name="Ma J."/>
        </authorList>
    </citation>
    <scope>NUCLEOTIDE SEQUENCE [LARGE SCALE GENOMIC DNA]</scope>
    <source>
        <strain evidence="6">JCM 11650</strain>
    </source>
</reference>
<dbReference type="PANTHER" id="PTHR12526">
    <property type="entry name" value="GLYCOSYLTRANSFERASE"/>
    <property type="match status" value="1"/>
</dbReference>
<dbReference type="InterPro" id="IPR028098">
    <property type="entry name" value="Glyco_trans_4-like_N"/>
</dbReference>
<accession>A0ABW4PXN0</accession>
<dbReference type="RefSeq" id="WP_343904696.1">
    <property type="nucleotide sequence ID" value="NZ_BAAAIS010000003.1"/>
</dbReference>
<evidence type="ECO:0000313" key="5">
    <source>
        <dbReference type="EMBL" id="MFD1835588.1"/>
    </source>
</evidence>
<sequence length="361" mass="37222">MSLRVLLVRPRASGGLAAHVDQEHAALEGAGVGVRASAAVIGERPSPRADAAALRVLRRETAALRATGPIAVHAHGLRAGALAALAVRSLGPASGAAPVRLVVTLHNRTVGGTAVRAVGAVLLRILTSRADVVLAVSPDLAEQAARAGASEVLHAVVPAPAGPSGSSDPVDPAGPADPADAGRPLDVLVIARLAPQKGLPDLLDAVAVLERDLVSRGRVRVGIAGDGPLRQALAERIAAERLPVELLGRREDVPALLSRADLVVSAARWEGQPVALQEALRAGRAIIATDAGGTRWVTQEAATLVPVGDAPALASAILEHLDPAVRRHREQASRQRARSLPGARDMTDQLLDVLAPRDPRW</sequence>
<evidence type="ECO:0000256" key="1">
    <source>
        <dbReference type="ARBA" id="ARBA00022676"/>
    </source>
</evidence>
<comment type="caution">
    <text evidence="5">The sequence shown here is derived from an EMBL/GenBank/DDBJ whole genome shotgun (WGS) entry which is preliminary data.</text>
</comment>
<dbReference type="EC" id="2.4.-.-" evidence="5"/>
<feature type="domain" description="Glycosyltransferase subfamily 4-like N-terminal" evidence="4">
    <location>
        <begin position="5"/>
        <end position="158"/>
    </location>
</feature>